<dbReference type="SUPFAM" id="SSF56219">
    <property type="entry name" value="DNase I-like"/>
    <property type="match status" value="1"/>
</dbReference>
<dbReference type="Proteomes" id="UP000824120">
    <property type="component" value="Chromosome 10"/>
</dbReference>
<dbReference type="OrthoDB" id="1930966at2759"/>
<dbReference type="AlphaFoldDB" id="A0A9J5WVG3"/>
<comment type="caution">
    <text evidence="1">The sequence shown here is derived from an EMBL/GenBank/DDBJ whole genome shotgun (WGS) entry which is preliminary data.</text>
</comment>
<name>A0A9J5WVG3_SOLCO</name>
<sequence>MGREEMFSIVYAKCTQEIGGRAVTKIEVRDFNHVLNVCNLEDRGFRGSKYTWWSGRTNEECIFKRLDRVLTNDKMQDIFPILEVEHLVRSGYDYAPLSITSEKSREDVNKPFIFLNFWLKEDFFMELIQNHWMVDFEGDPLSLFHHKLKGIKKALTQWSKQTFGFMKCNLKYSQQLGIDKDCIELRQT</sequence>
<evidence type="ECO:0008006" key="3">
    <source>
        <dbReference type="Google" id="ProtNLM"/>
    </source>
</evidence>
<protein>
    <recommendedName>
        <fullName evidence="3">Reverse transcriptase</fullName>
    </recommendedName>
</protein>
<dbReference type="InterPro" id="IPR036691">
    <property type="entry name" value="Endo/exonu/phosph_ase_sf"/>
</dbReference>
<reference evidence="1 2" key="1">
    <citation type="submission" date="2020-09" db="EMBL/GenBank/DDBJ databases">
        <title>De no assembly of potato wild relative species, Solanum commersonii.</title>
        <authorList>
            <person name="Cho K."/>
        </authorList>
    </citation>
    <scope>NUCLEOTIDE SEQUENCE [LARGE SCALE GENOMIC DNA]</scope>
    <source>
        <strain evidence="1">LZ3.2</strain>
        <tissue evidence="1">Leaf</tissue>
    </source>
</reference>
<dbReference type="PANTHER" id="PTHR33710">
    <property type="entry name" value="BNAC02G09200D PROTEIN"/>
    <property type="match status" value="1"/>
</dbReference>
<evidence type="ECO:0000313" key="1">
    <source>
        <dbReference type="EMBL" id="KAG5579801.1"/>
    </source>
</evidence>
<keyword evidence="2" id="KW-1185">Reference proteome</keyword>
<evidence type="ECO:0000313" key="2">
    <source>
        <dbReference type="Proteomes" id="UP000824120"/>
    </source>
</evidence>
<organism evidence="1 2">
    <name type="scientific">Solanum commersonii</name>
    <name type="common">Commerson's wild potato</name>
    <name type="synonym">Commerson's nightshade</name>
    <dbReference type="NCBI Taxonomy" id="4109"/>
    <lineage>
        <taxon>Eukaryota</taxon>
        <taxon>Viridiplantae</taxon>
        <taxon>Streptophyta</taxon>
        <taxon>Embryophyta</taxon>
        <taxon>Tracheophyta</taxon>
        <taxon>Spermatophyta</taxon>
        <taxon>Magnoliopsida</taxon>
        <taxon>eudicotyledons</taxon>
        <taxon>Gunneridae</taxon>
        <taxon>Pentapetalae</taxon>
        <taxon>asterids</taxon>
        <taxon>lamiids</taxon>
        <taxon>Solanales</taxon>
        <taxon>Solanaceae</taxon>
        <taxon>Solanoideae</taxon>
        <taxon>Solaneae</taxon>
        <taxon>Solanum</taxon>
    </lineage>
</organism>
<gene>
    <name evidence="1" type="ORF">H5410_050428</name>
</gene>
<dbReference type="PANTHER" id="PTHR33710:SF71">
    <property type="entry name" value="ENDONUCLEASE_EXONUCLEASE_PHOSPHATASE DOMAIN-CONTAINING PROTEIN"/>
    <property type="match status" value="1"/>
</dbReference>
<proteinExistence type="predicted"/>
<accession>A0A9J5WVG3</accession>
<dbReference type="EMBL" id="JACXVP010000010">
    <property type="protein sequence ID" value="KAG5579801.1"/>
    <property type="molecule type" value="Genomic_DNA"/>
</dbReference>